<feature type="binding site" evidence="7">
    <location>
        <position position="260"/>
    </location>
    <ligand>
        <name>beta-D-galactose</name>
        <dbReference type="ChEBI" id="CHEBI:27667"/>
    </ligand>
</feature>
<organism evidence="9 10">
    <name type="scientific">Bradyrhizobium valentinum</name>
    <dbReference type="NCBI Taxonomy" id="1518501"/>
    <lineage>
        <taxon>Bacteria</taxon>
        <taxon>Pseudomonadati</taxon>
        <taxon>Pseudomonadota</taxon>
        <taxon>Alphaproteobacteria</taxon>
        <taxon>Hyphomicrobiales</taxon>
        <taxon>Nitrobacteraceae</taxon>
        <taxon>Bradyrhizobium</taxon>
    </lineage>
</organism>
<comment type="pathway">
    <text evidence="1 5">Carbohydrate metabolism; hexose metabolism.</text>
</comment>
<dbReference type="FunFam" id="2.70.98.10:FF:000048">
    <property type="entry name" value="Aldose 1-epimerase"/>
    <property type="match status" value="1"/>
</dbReference>
<accession>A0A0R3LGL5</accession>
<dbReference type="Proteomes" id="UP000051913">
    <property type="component" value="Unassembled WGS sequence"/>
</dbReference>
<evidence type="ECO:0000313" key="10">
    <source>
        <dbReference type="Proteomes" id="UP000051913"/>
    </source>
</evidence>
<dbReference type="InterPro" id="IPR011013">
    <property type="entry name" value="Gal_mutarotase_sf_dom"/>
</dbReference>
<protein>
    <recommendedName>
        <fullName evidence="5">Aldose 1-epimerase</fullName>
        <ecNumber evidence="5">5.1.3.3</ecNumber>
    </recommendedName>
</protein>
<comment type="catalytic activity">
    <reaction evidence="5">
        <text>alpha-D-glucose = beta-D-glucose</text>
        <dbReference type="Rhea" id="RHEA:10264"/>
        <dbReference type="ChEBI" id="CHEBI:15903"/>
        <dbReference type="ChEBI" id="CHEBI:17925"/>
        <dbReference type="EC" id="5.1.3.3"/>
    </reaction>
</comment>
<dbReference type="InterPro" id="IPR047215">
    <property type="entry name" value="Galactose_mutarotase-like"/>
</dbReference>
<dbReference type="CDD" id="cd09019">
    <property type="entry name" value="galactose_mutarotase_like"/>
    <property type="match status" value="1"/>
</dbReference>
<keyword evidence="3 5" id="KW-0413">Isomerase</keyword>
<feature type="active site" description="Proton acceptor" evidence="6">
    <location>
        <position position="325"/>
    </location>
</feature>
<evidence type="ECO:0000256" key="5">
    <source>
        <dbReference type="PIRNR" id="PIRNR005096"/>
    </source>
</evidence>
<comment type="caution">
    <text evidence="9">The sequence shown here is derived from an EMBL/GenBank/DDBJ whole genome shotgun (WGS) entry which is preliminary data.</text>
</comment>
<dbReference type="EC" id="5.1.3.3" evidence="5"/>
<dbReference type="RefSeq" id="WP_057851129.1">
    <property type="nucleotide sequence ID" value="NZ_LLXX01000101.1"/>
</dbReference>
<dbReference type="GO" id="GO:0006006">
    <property type="term" value="P:glucose metabolic process"/>
    <property type="evidence" value="ECO:0007669"/>
    <property type="project" value="TreeGrafter"/>
</dbReference>
<dbReference type="EMBL" id="LLXX01000101">
    <property type="protein sequence ID" value="KRR06935.1"/>
    <property type="molecule type" value="Genomic_DNA"/>
</dbReference>
<evidence type="ECO:0000256" key="8">
    <source>
        <dbReference type="PIRSR" id="PIRSR005096-3"/>
    </source>
</evidence>
<dbReference type="GO" id="GO:0005737">
    <property type="term" value="C:cytoplasm"/>
    <property type="evidence" value="ECO:0007669"/>
    <property type="project" value="TreeGrafter"/>
</dbReference>
<dbReference type="Pfam" id="PF01263">
    <property type="entry name" value="Aldose_epim"/>
    <property type="match status" value="1"/>
</dbReference>
<gene>
    <name evidence="9" type="ORF">CP49_02255</name>
</gene>
<sequence length="379" mass="41336">MNVPSVASVARSRFGVLPDGADVERIVLQRTDGLEARIITYGASLQALLVPDVDGRRDDIVLGHDAFEGYLARRQFFGATVGRYANRIAGARFVLDGAKVQLAANNGANALHGGLEGFDRRNWRIVRIDDGDQPAVTLAHTSADREEGYPGALEVEVTWRLTGPMELRLDMAARTDRPTVVNLTNHSFFNLAGARSGRDILDHRLTVAADHFLAIDSGAIPLPQPPSEVAGTPFDFRDGVEIGARIRNDHPQLRVGRGYDHNFCLAPARGEPRFAARLVAPTSGRVLELFTNQPGLQVYSGNFLDGTTAGKGGRLYRQSDAICLEPQAWPDTPNRPDFPTARLTPGEVYRHTTLYRFTHANRGAIETQSAVELPEGAGR</sequence>
<dbReference type="UniPathway" id="UPA00242"/>
<dbReference type="InterPro" id="IPR015443">
    <property type="entry name" value="Aldose_1-epimerase"/>
</dbReference>
<evidence type="ECO:0000256" key="2">
    <source>
        <dbReference type="ARBA" id="ARBA00006206"/>
    </source>
</evidence>
<feature type="binding site" evidence="8">
    <location>
        <begin position="86"/>
        <end position="87"/>
    </location>
    <ligand>
        <name>beta-D-galactose</name>
        <dbReference type="ChEBI" id="CHEBI:27667"/>
    </ligand>
</feature>
<name>A0A0R3LGL5_9BRAD</name>
<keyword evidence="10" id="KW-1185">Reference proteome</keyword>
<dbReference type="InterPro" id="IPR014718">
    <property type="entry name" value="GH-type_carb-bd"/>
</dbReference>
<dbReference type="STRING" id="1518501.CQ10_03895"/>
<evidence type="ECO:0000256" key="3">
    <source>
        <dbReference type="ARBA" id="ARBA00023235"/>
    </source>
</evidence>
<evidence type="ECO:0000256" key="1">
    <source>
        <dbReference type="ARBA" id="ARBA00005028"/>
    </source>
</evidence>
<dbReference type="InterPro" id="IPR008183">
    <property type="entry name" value="Aldose_1/G6P_1-epimerase"/>
</dbReference>
<dbReference type="SUPFAM" id="SSF74650">
    <property type="entry name" value="Galactose mutarotase-like"/>
    <property type="match status" value="1"/>
</dbReference>
<evidence type="ECO:0000256" key="7">
    <source>
        <dbReference type="PIRSR" id="PIRSR005096-2"/>
    </source>
</evidence>
<proteinExistence type="inferred from homology"/>
<evidence type="ECO:0000256" key="4">
    <source>
        <dbReference type="ARBA" id="ARBA00023277"/>
    </source>
</evidence>
<dbReference type="GO" id="GO:0030246">
    <property type="term" value="F:carbohydrate binding"/>
    <property type="evidence" value="ECO:0007669"/>
    <property type="project" value="InterPro"/>
</dbReference>
<dbReference type="PIRSF" id="PIRSF005096">
    <property type="entry name" value="GALM"/>
    <property type="match status" value="1"/>
</dbReference>
<dbReference type="PANTHER" id="PTHR10091">
    <property type="entry name" value="ALDOSE-1-EPIMERASE"/>
    <property type="match status" value="1"/>
</dbReference>
<keyword evidence="4 5" id="KW-0119">Carbohydrate metabolism</keyword>
<dbReference type="NCBIfam" id="NF008277">
    <property type="entry name" value="PRK11055.1"/>
    <property type="match status" value="1"/>
</dbReference>
<reference evidence="9 10" key="1">
    <citation type="submission" date="2014-03" db="EMBL/GenBank/DDBJ databases">
        <title>Bradyrhizobium valentinum sp. nov., isolated from effective nodules of Lupinus mariae-josephae, a lupine endemic of basic-lime soils in Eastern Spain.</title>
        <authorList>
            <person name="Duran D."/>
            <person name="Rey L."/>
            <person name="Navarro A."/>
            <person name="Busquets A."/>
            <person name="Imperial J."/>
            <person name="Ruiz-Argueso T."/>
        </authorList>
    </citation>
    <scope>NUCLEOTIDE SEQUENCE [LARGE SCALE GENOMIC DNA]</scope>
    <source>
        <strain evidence="9 10">LmjM3</strain>
    </source>
</reference>
<dbReference type="Gene3D" id="2.70.98.10">
    <property type="match status" value="1"/>
</dbReference>
<feature type="active site" description="Proton donor" evidence="6">
    <location>
        <position position="186"/>
    </location>
</feature>
<dbReference type="AlphaFoldDB" id="A0A0R3LGL5"/>
<comment type="similarity">
    <text evidence="2 5">Belongs to the aldose epimerase family.</text>
</comment>
<evidence type="ECO:0000313" key="9">
    <source>
        <dbReference type="EMBL" id="KRR06935.1"/>
    </source>
</evidence>
<dbReference type="PANTHER" id="PTHR10091:SF0">
    <property type="entry name" value="GALACTOSE MUTAROTASE"/>
    <property type="match status" value="1"/>
</dbReference>
<dbReference type="GO" id="GO:0004034">
    <property type="term" value="F:aldose 1-epimerase activity"/>
    <property type="evidence" value="ECO:0007669"/>
    <property type="project" value="UniProtKB-EC"/>
</dbReference>
<dbReference type="GO" id="GO:0033499">
    <property type="term" value="P:galactose catabolic process via UDP-galactose, Leloir pathway"/>
    <property type="evidence" value="ECO:0007669"/>
    <property type="project" value="TreeGrafter"/>
</dbReference>
<evidence type="ECO:0000256" key="6">
    <source>
        <dbReference type="PIRSR" id="PIRSR005096-1"/>
    </source>
</evidence>